<dbReference type="Gene3D" id="3.40.50.300">
    <property type="entry name" value="P-loop containing nucleotide triphosphate hydrolases"/>
    <property type="match status" value="1"/>
</dbReference>
<organism evidence="1 2">
    <name type="scientific">Merdimmobilis hominis</name>
    <dbReference type="NCBI Taxonomy" id="2897707"/>
    <lineage>
        <taxon>Bacteria</taxon>
        <taxon>Bacillati</taxon>
        <taxon>Bacillota</taxon>
        <taxon>Clostridia</taxon>
        <taxon>Eubacteriales</taxon>
        <taxon>Oscillospiraceae</taxon>
        <taxon>Merdimmobilis</taxon>
    </lineage>
</organism>
<name>A0A938X6Q7_9FIRM</name>
<gene>
    <name evidence="1" type="ORF">H6A12_07175</name>
</gene>
<dbReference type="EMBL" id="JACJKY010000009">
    <property type="protein sequence ID" value="MBM6920930.1"/>
    <property type="molecule type" value="Genomic_DNA"/>
</dbReference>
<accession>A0A938X6Q7</accession>
<dbReference type="SUPFAM" id="SSF52540">
    <property type="entry name" value="P-loop containing nucleoside triphosphate hydrolases"/>
    <property type="match status" value="1"/>
</dbReference>
<evidence type="ECO:0000313" key="1">
    <source>
        <dbReference type="EMBL" id="MBM6920930.1"/>
    </source>
</evidence>
<sequence>MQILKKPITIITGHYGSGKTNAAVNLALSAAESGQAVTIIDLDIVNPYFRTADFVEPLKAHDIQVIAPVYANSNLDIPVLPASVDAAFSQSDRQVIVDVGGDDAGAIALGRYAKKIEAQGYEMLYVINARRYLTKNPAEAVELLREIEQAARLSATGILNNTNLGAQTTAQTVLDSLPFAQAVCEQTGLPLVGTCTTQTVSGLPCPFPVKRLVKSPWEMSGADHTSL</sequence>
<comment type="caution">
    <text evidence="1">The sequence shown here is derived from an EMBL/GenBank/DDBJ whole genome shotgun (WGS) entry which is preliminary data.</text>
</comment>
<evidence type="ECO:0008006" key="3">
    <source>
        <dbReference type="Google" id="ProtNLM"/>
    </source>
</evidence>
<dbReference type="Proteomes" id="UP000774750">
    <property type="component" value="Unassembled WGS sequence"/>
</dbReference>
<protein>
    <recommendedName>
        <fullName evidence="3">ParA family protein</fullName>
    </recommendedName>
</protein>
<keyword evidence="2" id="KW-1185">Reference proteome</keyword>
<dbReference type="InterPro" id="IPR027417">
    <property type="entry name" value="P-loop_NTPase"/>
</dbReference>
<reference evidence="1" key="1">
    <citation type="submission" date="2020-08" db="EMBL/GenBank/DDBJ databases">
        <authorList>
            <person name="Cejkova D."/>
            <person name="Kubasova T."/>
            <person name="Jahodarova E."/>
            <person name="Rychlik I."/>
        </authorList>
    </citation>
    <scope>NUCLEOTIDE SEQUENCE</scope>
    <source>
        <strain evidence="1">An559</strain>
    </source>
</reference>
<evidence type="ECO:0000313" key="2">
    <source>
        <dbReference type="Proteomes" id="UP000774750"/>
    </source>
</evidence>
<proteinExistence type="predicted"/>
<reference evidence="1" key="2">
    <citation type="journal article" date="2021" name="Sci. Rep.">
        <title>The distribution of antibiotic resistance genes in chicken gut microbiota commensals.</title>
        <authorList>
            <person name="Juricova H."/>
            <person name="Matiasovicova J."/>
            <person name="Kubasova T."/>
            <person name="Cejkova D."/>
            <person name="Rychlik I."/>
        </authorList>
    </citation>
    <scope>NUCLEOTIDE SEQUENCE</scope>
    <source>
        <strain evidence="1">An559</strain>
    </source>
</reference>
<dbReference type="RefSeq" id="WP_204446376.1">
    <property type="nucleotide sequence ID" value="NZ_JACJKY010000009.1"/>
</dbReference>
<dbReference type="AlphaFoldDB" id="A0A938X6Q7"/>